<dbReference type="Pfam" id="PF15632">
    <property type="entry name" value="ATPgrasp_Ter"/>
    <property type="match status" value="1"/>
</dbReference>
<name>F0S3U0_DESTD</name>
<evidence type="ECO:0000313" key="4">
    <source>
        <dbReference type="Proteomes" id="UP000007102"/>
    </source>
</evidence>
<dbReference type="RefSeq" id="WP_013638465.1">
    <property type="nucleotide sequence ID" value="NC_015185.1"/>
</dbReference>
<dbReference type="HOGENOM" id="CLU_780100_0_0_0"/>
<dbReference type="OrthoDB" id="9803907at2"/>
<sequence>MYRVAVSGINAVDNPGPGVGIAKGLKESGLEVSIFGLAYDAMEPGIYMKWLIDKSFIMPYPSEGEEPFIERLLYIKTTYGLDAVIPALDAELPLFIKGASLLESYGIKTFLPTEEQFKLRGKDRLPEIAEKIEVKVPETRIVTSYEELSKAVEEIGFPVMIKGIFYKAYKAFNITQATSYFNSIVAEWGYPVIVQQVVSGEEMNVVGVGDGEGSHFGLVGIKKLWITSLGKIWTGVTVRNERLLRAAEKFVSEFKWRGAFEFECIVNEKEICLIEVNPRFPAWVYFSTGIGVNLPGRLLKAALGVEPERDSDYEAGKLYIRFTDDFVTDMSEFQKVVTRGES</sequence>
<dbReference type="GO" id="GO:0046872">
    <property type="term" value="F:metal ion binding"/>
    <property type="evidence" value="ECO:0007669"/>
    <property type="project" value="InterPro"/>
</dbReference>
<protein>
    <submittedName>
        <fullName evidence="3">ATP-grasp fold domain protein, DUF201-type</fullName>
    </submittedName>
</protein>
<dbReference type="InterPro" id="IPR011761">
    <property type="entry name" value="ATP-grasp"/>
</dbReference>
<feature type="domain" description="ATP-grasp" evidence="2">
    <location>
        <begin position="126"/>
        <end position="303"/>
    </location>
</feature>
<dbReference type="Proteomes" id="UP000007102">
    <property type="component" value="Chromosome"/>
</dbReference>
<dbReference type="Gene3D" id="3.40.50.20">
    <property type="match status" value="1"/>
</dbReference>
<dbReference type="GO" id="GO:0005524">
    <property type="term" value="F:ATP binding"/>
    <property type="evidence" value="ECO:0007669"/>
    <property type="project" value="UniProtKB-UniRule"/>
</dbReference>
<dbReference type="EMBL" id="CP002543">
    <property type="protein sequence ID" value="ADY73512.1"/>
    <property type="molecule type" value="Genomic_DNA"/>
</dbReference>
<organism evidence="3 4">
    <name type="scientific">Desulfurobacterium thermolithotrophum (strain DSM 11699 / BSA)</name>
    <dbReference type="NCBI Taxonomy" id="868864"/>
    <lineage>
        <taxon>Bacteria</taxon>
        <taxon>Pseudomonadati</taxon>
        <taxon>Aquificota</taxon>
        <taxon>Aquificia</taxon>
        <taxon>Desulfurobacteriales</taxon>
        <taxon>Desulfurobacteriaceae</taxon>
        <taxon>Desulfurobacterium</taxon>
    </lineage>
</organism>
<evidence type="ECO:0000259" key="2">
    <source>
        <dbReference type="PROSITE" id="PS50975"/>
    </source>
</evidence>
<dbReference type="SUPFAM" id="SSF56059">
    <property type="entry name" value="Glutathione synthetase ATP-binding domain-like"/>
    <property type="match status" value="1"/>
</dbReference>
<evidence type="ECO:0000256" key="1">
    <source>
        <dbReference type="PROSITE-ProRule" id="PRU00409"/>
    </source>
</evidence>
<dbReference type="InterPro" id="IPR013815">
    <property type="entry name" value="ATP_grasp_subdomain_1"/>
</dbReference>
<proteinExistence type="predicted"/>
<keyword evidence="4" id="KW-1185">Reference proteome</keyword>
<dbReference type="STRING" id="868864.Dester_0872"/>
<dbReference type="Gene3D" id="3.30.1490.20">
    <property type="entry name" value="ATP-grasp fold, A domain"/>
    <property type="match status" value="1"/>
</dbReference>
<dbReference type="eggNOG" id="COG0151">
    <property type="taxonomic scope" value="Bacteria"/>
</dbReference>
<reference evidence="4" key="2">
    <citation type="submission" date="2011-02" db="EMBL/GenBank/DDBJ databases">
        <title>The complete genome of Desulfurobacterium thermolithotrophum DSM 11699.</title>
        <authorList>
            <consortium name="US DOE Joint Genome Institute (JGI-PGF)"/>
            <person name="Lucas S."/>
            <person name="Copeland A."/>
            <person name="Lapidus A."/>
            <person name="Bruce D."/>
            <person name="Goodwin L."/>
            <person name="Pitluck S."/>
            <person name="Kyrpides N."/>
            <person name="Mavromatis K."/>
            <person name="Pagani I."/>
            <person name="Ivanova N."/>
            <person name="Mikhailova N."/>
            <person name="Daligault H."/>
            <person name="Detter J.C."/>
            <person name="Tapia R."/>
            <person name="Han C."/>
            <person name="Land M."/>
            <person name="Hauser L."/>
            <person name="Markowitz V."/>
            <person name="Cheng J.-F."/>
            <person name="Hugenholtz P."/>
            <person name="Woyke T."/>
            <person name="Wu D."/>
            <person name="Spring S."/>
            <person name="Brambilla E."/>
            <person name="Klenk H.-P."/>
            <person name="Eisen J.A."/>
        </authorList>
    </citation>
    <scope>NUCLEOTIDE SEQUENCE [LARGE SCALE GENOMIC DNA]</scope>
    <source>
        <strain evidence="4">DSM 11699 / BSA</strain>
    </source>
</reference>
<evidence type="ECO:0000313" key="3">
    <source>
        <dbReference type="EMBL" id="ADY73512.1"/>
    </source>
</evidence>
<dbReference type="Gene3D" id="3.30.470.20">
    <property type="entry name" value="ATP-grasp fold, B domain"/>
    <property type="match status" value="1"/>
</dbReference>
<gene>
    <name evidence="3" type="ordered locus">Dester_0872</name>
</gene>
<dbReference type="AlphaFoldDB" id="F0S3U0"/>
<keyword evidence="1" id="KW-0067">ATP-binding</keyword>
<keyword evidence="1" id="KW-0547">Nucleotide-binding</keyword>
<dbReference type="PROSITE" id="PS50975">
    <property type="entry name" value="ATP_GRASP"/>
    <property type="match status" value="1"/>
</dbReference>
<dbReference type="KEGG" id="dte:Dester_0872"/>
<reference evidence="3 4" key="1">
    <citation type="journal article" date="2011" name="Stand. Genomic Sci.">
        <title>Complete genome sequence of the thermophilic sulfur-reducer Desulfurobacterium thermolithotrophum type strain (BSA(T)) from a deep-sea hydrothermal vent.</title>
        <authorList>
            <person name="Goker M."/>
            <person name="Daligault H."/>
            <person name="Mwirichia R."/>
            <person name="Lapidus A."/>
            <person name="Lucas S."/>
            <person name="Deshpande S."/>
            <person name="Pagani I."/>
            <person name="Tapia R."/>
            <person name="Cheng J.F."/>
            <person name="Goodwin L."/>
            <person name="Pitluck S."/>
            <person name="Liolios K."/>
            <person name="Ivanova N."/>
            <person name="Mavromatis K."/>
            <person name="Mikhailova N."/>
            <person name="Pati A."/>
            <person name="Chen A."/>
            <person name="Palaniappan K."/>
            <person name="Han C."/>
            <person name="Land M."/>
            <person name="Hauser L."/>
            <person name="Pan C."/>
            <person name="Brambilla E.M."/>
            <person name="Rohde M."/>
            <person name="Spring S."/>
            <person name="Sikorski J."/>
            <person name="Wirth R."/>
            <person name="Detter J.C."/>
            <person name="Woyke T."/>
            <person name="Bristow J."/>
            <person name="Eisen J.A."/>
            <person name="Markowitz V."/>
            <person name="Hugenholtz P."/>
            <person name="Kyrpides N.C."/>
            <person name="Klenk H.P."/>
        </authorList>
    </citation>
    <scope>NUCLEOTIDE SEQUENCE [LARGE SCALE GENOMIC DNA]</scope>
    <source>
        <strain evidence="4">DSM 11699 / BSA</strain>
    </source>
</reference>
<accession>F0S3U0</accession>
<dbReference type="InParanoid" id="F0S3U0"/>